<dbReference type="GeneID" id="103559822"/>
<keyword evidence="2" id="KW-1185">Reference proteome</keyword>
<evidence type="ECO:0000313" key="2">
    <source>
        <dbReference type="Proteomes" id="UP001652662"/>
    </source>
</evidence>
<gene>
    <name evidence="3" type="primary">GFRA4</name>
</gene>
<feature type="region of interest" description="Disordered" evidence="1">
    <location>
        <begin position="1"/>
        <end position="45"/>
    </location>
</feature>
<sequence>MRGRRRGVHGGRPLPAAAHRIRGSVPGSGRARGLPPRPLPPRPAPLLRSRAARAHPRAALLPVRGPRVRRAPAPDLRARLRLLGARPRAALLPRAPRRLRAQSGLQAPPSLPTTWTTRARAWHPGATAEPAETGVRSAKPSGGFLQGTAAWIVLYRPLSAGGPQSCRTSSTPSRTLGTASYRCPLQMSPRRGAPCSSCSLSWLSSPCSDCDSRPRTIQTAAPPCLAFTAPSQLATAHRDSHLCPMTHVGKCFLSMICCLVGTTRSENQVSCIALTIWLSSPWFNQH</sequence>
<organism evidence="2 3">
    <name type="scientific">Equus przewalskii</name>
    <name type="common">Przewalski's horse</name>
    <name type="synonym">Equus caballus przewalskii</name>
    <dbReference type="NCBI Taxonomy" id="9798"/>
    <lineage>
        <taxon>Eukaryota</taxon>
        <taxon>Metazoa</taxon>
        <taxon>Chordata</taxon>
        <taxon>Craniata</taxon>
        <taxon>Vertebrata</taxon>
        <taxon>Euteleostomi</taxon>
        <taxon>Mammalia</taxon>
        <taxon>Eutheria</taxon>
        <taxon>Laurasiatheria</taxon>
        <taxon>Perissodactyla</taxon>
        <taxon>Equidae</taxon>
        <taxon>Equus</taxon>
    </lineage>
</organism>
<feature type="compositionally biased region" description="Pro residues" evidence="1">
    <location>
        <begin position="35"/>
        <end position="44"/>
    </location>
</feature>
<dbReference type="RefSeq" id="XP_070444027.1">
    <property type="nucleotide sequence ID" value="XM_070587926.1"/>
</dbReference>
<reference evidence="3" key="1">
    <citation type="submission" date="2025-08" db="UniProtKB">
        <authorList>
            <consortium name="RefSeq"/>
        </authorList>
    </citation>
    <scope>IDENTIFICATION</scope>
    <source>
        <tissue evidence="3">Blood</tissue>
    </source>
</reference>
<evidence type="ECO:0000313" key="3">
    <source>
        <dbReference type="RefSeq" id="XP_070444027.1"/>
    </source>
</evidence>
<evidence type="ECO:0000256" key="1">
    <source>
        <dbReference type="SAM" id="MobiDB-lite"/>
    </source>
</evidence>
<dbReference type="Proteomes" id="UP001652662">
    <property type="component" value="Chromosome 21"/>
</dbReference>
<name>A0ABM4LUA8_EQUPR</name>
<accession>A0ABM4LUA8</accession>
<protein>
    <submittedName>
        <fullName evidence="3">GDNF family receptor alpha-4 isoform X3</fullName>
    </submittedName>
</protein>
<proteinExistence type="predicted"/>
<keyword evidence="3" id="KW-0675">Receptor</keyword>